<evidence type="ECO:0000259" key="10">
    <source>
        <dbReference type="PROSITE" id="PS51007"/>
    </source>
</evidence>
<keyword evidence="4" id="KW-0679">Respiratory chain</keyword>
<feature type="domain" description="Cytochrome c" evidence="10">
    <location>
        <begin position="127"/>
        <end position="210"/>
    </location>
</feature>
<evidence type="ECO:0000313" key="11">
    <source>
        <dbReference type="EMBL" id="PVM83355.1"/>
    </source>
</evidence>
<evidence type="ECO:0000256" key="7">
    <source>
        <dbReference type="ARBA" id="ARBA00023004"/>
    </source>
</evidence>
<evidence type="ECO:0000256" key="6">
    <source>
        <dbReference type="ARBA" id="ARBA00022982"/>
    </source>
</evidence>
<dbReference type="PROSITE" id="PS51257">
    <property type="entry name" value="PROKAR_LIPOPROTEIN"/>
    <property type="match status" value="1"/>
</dbReference>
<dbReference type="InterPro" id="IPR050597">
    <property type="entry name" value="Cytochrome_c_Oxidase_Subunit"/>
</dbReference>
<name>A0A2T9JVH1_9CAUL</name>
<keyword evidence="6" id="KW-0249">Electron transport</keyword>
<keyword evidence="5 8" id="KW-0479">Metal-binding</keyword>
<dbReference type="Gene3D" id="1.10.760.10">
    <property type="entry name" value="Cytochrome c-like domain"/>
    <property type="match status" value="2"/>
</dbReference>
<evidence type="ECO:0000313" key="12">
    <source>
        <dbReference type="Proteomes" id="UP000244913"/>
    </source>
</evidence>
<feature type="region of interest" description="Disordered" evidence="9">
    <location>
        <begin position="212"/>
        <end position="261"/>
    </location>
</feature>
<dbReference type="PRINTS" id="PR00605">
    <property type="entry name" value="CYTCHROMECIC"/>
</dbReference>
<dbReference type="PANTHER" id="PTHR33751:SF11">
    <property type="entry name" value="BLL4483 PROTEIN"/>
    <property type="match status" value="1"/>
</dbReference>
<dbReference type="GO" id="GO:0005506">
    <property type="term" value="F:iron ion binding"/>
    <property type="evidence" value="ECO:0007669"/>
    <property type="project" value="InterPro"/>
</dbReference>
<evidence type="ECO:0000256" key="8">
    <source>
        <dbReference type="PROSITE-ProRule" id="PRU00433"/>
    </source>
</evidence>
<dbReference type="GO" id="GO:0020037">
    <property type="term" value="F:heme binding"/>
    <property type="evidence" value="ECO:0007669"/>
    <property type="project" value="InterPro"/>
</dbReference>
<evidence type="ECO:0000256" key="1">
    <source>
        <dbReference type="ARBA" id="ARBA00001926"/>
    </source>
</evidence>
<keyword evidence="7 8" id="KW-0408">Iron</keyword>
<evidence type="ECO:0000256" key="2">
    <source>
        <dbReference type="ARBA" id="ARBA00022448"/>
    </source>
</evidence>
<accession>A0A2T9JVH1</accession>
<dbReference type="EMBL" id="QDKP01000031">
    <property type="protein sequence ID" value="PVM83355.1"/>
    <property type="molecule type" value="Genomic_DNA"/>
</dbReference>
<dbReference type="InterPro" id="IPR009056">
    <property type="entry name" value="Cyt_c-like_dom"/>
</dbReference>
<dbReference type="Proteomes" id="UP000244913">
    <property type="component" value="Unassembled WGS sequence"/>
</dbReference>
<comment type="caution">
    <text evidence="11">The sequence shown here is derived from an EMBL/GenBank/DDBJ whole genome shotgun (WGS) entry which is preliminary data.</text>
</comment>
<reference evidence="11 12" key="1">
    <citation type="submission" date="2018-04" db="EMBL/GenBank/DDBJ databases">
        <title>The genome sequence of Caulobacter sp. 736.</title>
        <authorList>
            <person name="Gao J."/>
            <person name="Sun J."/>
        </authorList>
    </citation>
    <scope>NUCLEOTIDE SEQUENCE [LARGE SCALE GENOMIC DNA]</scope>
    <source>
        <strain evidence="11 12">736</strain>
    </source>
</reference>
<evidence type="ECO:0000256" key="4">
    <source>
        <dbReference type="ARBA" id="ARBA00022660"/>
    </source>
</evidence>
<protein>
    <submittedName>
        <fullName evidence="11">Cytochrome C</fullName>
    </submittedName>
</protein>
<dbReference type="AlphaFoldDB" id="A0A2T9JVH1"/>
<feature type="domain" description="Cytochrome c" evidence="10">
    <location>
        <begin position="27"/>
        <end position="114"/>
    </location>
</feature>
<organism evidence="11 12">
    <name type="scientific">Caulobacter radicis</name>
    <dbReference type="NCBI Taxonomy" id="2172650"/>
    <lineage>
        <taxon>Bacteria</taxon>
        <taxon>Pseudomonadati</taxon>
        <taxon>Pseudomonadota</taxon>
        <taxon>Alphaproteobacteria</taxon>
        <taxon>Caulobacterales</taxon>
        <taxon>Caulobacteraceae</taxon>
        <taxon>Caulobacter</taxon>
    </lineage>
</organism>
<dbReference type="Pfam" id="PF00034">
    <property type="entry name" value="Cytochrom_C"/>
    <property type="match status" value="2"/>
</dbReference>
<gene>
    <name evidence="11" type="ORF">DDF65_09380</name>
</gene>
<evidence type="ECO:0000256" key="3">
    <source>
        <dbReference type="ARBA" id="ARBA00022617"/>
    </source>
</evidence>
<sequence length="261" mass="26701">MGRFASSLIALAALSACDRAPARTDALLSVDGRTIAMSGGAGGAAHACFSCHGLDGMGDGVSVPRLASLDAGYLQKQMEDYASGIRPDKVMGPVAKPLDDRARRAVAFYYSSLPTAGGDTRDRSPPALWTRGDPVRGLAPCAACHGAEGQGVGAAQPALAGQPAAYTADQFARWRRAVRRNDPRGVMTTIAGKLSEAEVAAIAAWLETQPVSPAPASGAASASAVEAAAAGSAASREGRRRDQSGGASMQRRHGQGSWRQG</sequence>
<dbReference type="InterPro" id="IPR008168">
    <property type="entry name" value="Cyt_C_IC"/>
</dbReference>
<keyword evidence="3 8" id="KW-0349">Heme</keyword>
<dbReference type="GO" id="GO:0009055">
    <property type="term" value="F:electron transfer activity"/>
    <property type="evidence" value="ECO:0007669"/>
    <property type="project" value="InterPro"/>
</dbReference>
<keyword evidence="12" id="KW-1185">Reference proteome</keyword>
<keyword evidence="2" id="KW-0813">Transport</keyword>
<dbReference type="PROSITE" id="PS51007">
    <property type="entry name" value="CYTC"/>
    <property type="match status" value="2"/>
</dbReference>
<evidence type="ECO:0000256" key="5">
    <source>
        <dbReference type="ARBA" id="ARBA00022723"/>
    </source>
</evidence>
<feature type="compositionally biased region" description="Low complexity" evidence="9">
    <location>
        <begin position="212"/>
        <end position="235"/>
    </location>
</feature>
<dbReference type="PANTHER" id="PTHR33751">
    <property type="entry name" value="CBB3-TYPE CYTOCHROME C OXIDASE SUBUNIT FIXP"/>
    <property type="match status" value="1"/>
</dbReference>
<comment type="cofactor">
    <cofactor evidence="1">
        <name>heme c</name>
        <dbReference type="ChEBI" id="CHEBI:61717"/>
    </cofactor>
</comment>
<dbReference type="SUPFAM" id="SSF46626">
    <property type="entry name" value="Cytochrome c"/>
    <property type="match status" value="2"/>
</dbReference>
<accession>A0A2T9JI43</accession>
<evidence type="ECO:0000256" key="9">
    <source>
        <dbReference type="SAM" id="MobiDB-lite"/>
    </source>
</evidence>
<proteinExistence type="predicted"/>
<dbReference type="InterPro" id="IPR036909">
    <property type="entry name" value="Cyt_c-like_dom_sf"/>
</dbReference>